<protein>
    <submittedName>
        <fullName evidence="1">Uncharacterized protein</fullName>
    </submittedName>
</protein>
<dbReference type="AlphaFoldDB" id="A0AB39R3T1"/>
<dbReference type="EMBL" id="CP163443">
    <property type="protein sequence ID" value="XDQ50488.1"/>
    <property type="molecule type" value="Genomic_DNA"/>
</dbReference>
<reference evidence="1" key="1">
    <citation type="submission" date="2024-07" db="EMBL/GenBank/DDBJ databases">
        <authorList>
            <person name="Yu S.T."/>
        </authorList>
    </citation>
    <scope>NUCLEOTIDE SEQUENCE</scope>
    <source>
        <strain evidence="1">R41</strain>
    </source>
</reference>
<name>A0AB39R3T1_9ACTN</name>
<dbReference type="SUPFAM" id="SSF51556">
    <property type="entry name" value="Metallo-dependent hydrolases"/>
    <property type="match status" value="1"/>
</dbReference>
<organism evidence="1">
    <name type="scientific">Streptomyces sp. R41</name>
    <dbReference type="NCBI Taxonomy" id="3238632"/>
    <lineage>
        <taxon>Bacteria</taxon>
        <taxon>Bacillati</taxon>
        <taxon>Actinomycetota</taxon>
        <taxon>Actinomycetes</taxon>
        <taxon>Kitasatosporales</taxon>
        <taxon>Streptomycetaceae</taxon>
        <taxon>Streptomyces</taxon>
    </lineage>
</organism>
<gene>
    <name evidence="1" type="ORF">AB5J53_01560</name>
</gene>
<evidence type="ECO:0000313" key="1">
    <source>
        <dbReference type="EMBL" id="XDQ50488.1"/>
    </source>
</evidence>
<proteinExistence type="predicted"/>
<sequence>MLDEPLTRGTQRHLFFVLDLRGVDEFRELIRLLERRGCRSERIEKILGGNFLDYADRVWAPEDS</sequence>
<dbReference type="Gene3D" id="3.20.20.140">
    <property type="entry name" value="Metal-dependent hydrolases"/>
    <property type="match status" value="1"/>
</dbReference>
<dbReference type="InterPro" id="IPR032466">
    <property type="entry name" value="Metal_Hydrolase"/>
</dbReference>
<dbReference type="RefSeq" id="WP_369243839.1">
    <property type="nucleotide sequence ID" value="NZ_CP163443.1"/>
</dbReference>
<accession>A0AB39R3T1</accession>